<sequence length="90" mass="10014">MKDTRMTKGFGLIGLLITMAIIALLAFGGYYYNGEQKQNQIEAGRSAVDAAQDAADAQNQYNQNLETDLKNSDAPWINYHSVQDNLDEIE</sequence>
<reference evidence="2 3" key="1">
    <citation type="journal article" date="2016" name="Nat. Commun.">
        <title>Thousands of microbial genomes shed light on interconnected biogeochemical processes in an aquifer system.</title>
        <authorList>
            <person name="Anantharaman K."/>
            <person name="Brown C.T."/>
            <person name="Hug L.A."/>
            <person name="Sharon I."/>
            <person name="Castelle C.J."/>
            <person name="Probst A.J."/>
            <person name="Thomas B.C."/>
            <person name="Singh A."/>
            <person name="Wilkins M.J."/>
            <person name="Karaoz U."/>
            <person name="Brodie E.L."/>
            <person name="Williams K.H."/>
            <person name="Hubbard S.S."/>
            <person name="Banfield J.F."/>
        </authorList>
    </citation>
    <scope>NUCLEOTIDE SEQUENCE [LARGE SCALE GENOMIC DNA]</scope>
</reference>
<accession>A0A1F5NSB5</accession>
<keyword evidence="1" id="KW-0472">Membrane</keyword>
<keyword evidence="1" id="KW-1133">Transmembrane helix</keyword>
<keyword evidence="1" id="KW-0812">Transmembrane</keyword>
<organism evidence="2 3">
    <name type="scientific">Candidatus Doudnabacteria bacterium RIFCSPHIGHO2_01_FULL_45_18</name>
    <dbReference type="NCBI Taxonomy" id="1817823"/>
    <lineage>
        <taxon>Bacteria</taxon>
        <taxon>Candidatus Doudnaibacteriota</taxon>
    </lineage>
</organism>
<evidence type="ECO:0000313" key="2">
    <source>
        <dbReference type="EMBL" id="OGE80565.1"/>
    </source>
</evidence>
<dbReference type="Pfam" id="PF07963">
    <property type="entry name" value="N_methyl"/>
    <property type="match status" value="1"/>
</dbReference>
<feature type="transmembrane region" description="Helical" evidence="1">
    <location>
        <begin position="12"/>
        <end position="32"/>
    </location>
</feature>
<evidence type="ECO:0000313" key="3">
    <source>
        <dbReference type="Proteomes" id="UP000176233"/>
    </source>
</evidence>
<name>A0A1F5NSB5_9BACT</name>
<protein>
    <submittedName>
        <fullName evidence="2">Uncharacterized protein</fullName>
    </submittedName>
</protein>
<dbReference type="Proteomes" id="UP000176233">
    <property type="component" value="Unassembled WGS sequence"/>
</dbReference>
<dbReference type="EMBL" id="MFEJ01000007">
    <property type="protein sequence ID" value="OGE80565.1"/>
    <property type="molecule type" value="Genomic_DNA"/>
</dbReference>
<gene>
    <name evidence="2" type="ORF">A2660_00175</name>
</gene>
<proteinExistence type="predicted"/>
<comment type="caution">
    <text evidence="2">The sequence shown here is derived from an EMBL/GenBank/DDBJ whole genome shotgun (WGS) entry which is preliminary data.</text>
</comment>
<dbReference type="InterPro" id="IPR012902">
    <property type="entry name" value="N_methyl_site"/>
</dbReference>
<dbReference type="AlphaFoldDB" id="A0A1F5NSB5"/>
<evidence type="ECO:0000256" key="1">
    <source>
        <dbReference type="SAM" id="Phobius"/>
    </source>
</evidence>